<proteinExistence type="predicted"/>
<dbReference type="RefSeq" id="WP_395820496.1">
    <property type="nucleotide sequence ID" value="NZ_CP043494.1"/>
</dbReference>
<dbReference type="EMBL" id="CP043494">
    <property type="protein sequence ID" value="WNG45517.1"/>
    <property type="molecule type" value="Genomic_DNA"/>
</dbReference>
<gene>
    <name evidence="1" type="ORF">F0U60_16480</name>
</gene>
<protein>
    <recommendedName>
        <fullName evidence="3">Pentapeptide repeat-containing protein</fullName>
    </recommendedName>
</protein>
<evidence type="ECO:0000313" key="1">
    <source>
        <dbReference type="EMBL" id="WNG45517.1"/>
    </source>
</evidence>
<dbReference type="SUPFAM" id="SSF141571">
    <property type="entry name" value="Pentapeptide repeat-like"/>
    <property type="match status" value="1"/>
</dbReference>
<evidence type="ECO:0000313" key="2">
    <source>
        <dbReference type="Proteomes" id="UP001611383"/>
    </source>
</evidence>
<name>A0ABY9WUK8_9BACT</name>
<accession>A0ABY9WUK8</accession>
<sequence length="207" mass="23659">MRATPNVHYENREMEGERLELTDKEAIYWLGPNLSLRRCTVVLGIGGRQLVPTWGRLIDCTIEAKRQFADAWFTSLSFEGCRFKGRYSNVGFGQRVGVDTWWEHGGIANCDFSEARLDLCSFHGCDMRTVQLPKWPCFTILEPLKHGPELMSVPWPGDFFPVILEGPRKERPDRAALSFYAPAEAKRSGTTLEELKAAVERFDFIVR</sequence>
<organism evidence="1 2">
    <name type="scientific">Archangium minus</name>
    <dbReference type="NCBI Taxonomy" id="83450"/>
    <lineage>
        <taxon>Bacteria</taxon>
        <taxon>Pseudomonadati</taxon>
        <taxon>Myxococcota</taxon>
        <taxon>Myxococcia</taxon>
        <taxon>Myxococcales</taxon>
        <taxon>Cystobacterineae</taxon>
        <taxon>Archangiaceae</taxon>
        <taxon>Archangium</taxon>
    </lineage>
</organism>
<keyword evidence="2" id="KW-1185">Reference proteome</keyword>
<dbReference type="Proteomes" id="UP001611383">
    <property type="component" value="Chromosome"/>
</dbReference>
<dbReference type="Gene3D" id="2.160.20.80">
    <property type="entry name" value="E3 ubiquitin-protein ligase SopA"/>
    <property type="match status" value="1"/>
</dbReference>
<evidence type="ECO:0008006" key="3">
    <source>
        <dbReference type="Google" id="ProtNLM"/>
    </source>
</evidence>
<reference evidence="1 2" key="1">
    <citation type="submission" date="2019-08" db="EMBL/GenBank/DDBJ databases">
        <title>Archangium and Cystobacter genomes.</title>
        <authorList>
            <person name="Chen I.-C.K."/>
            <person name="Wielgoss S."/>
        </authorList>
    </citation>
    <scope>NUCLEOTIDE SEQUENCE [LARGE SCALE GENOMIC DNA]</scope>
    <source>
        <strain evidence="1 2">Cbm 6</strain>
    </source>
</reference>